<evidence type="ECO:0000313" key="3">
    <source>
        <dbReference type="Proteomes" id="UP000034078"/>
    </source>
</evidence>
<reference evidence="2 3" key="1">
    <citation type="journal article" date="2015" name="Nature">
        <title>rRNA introns, odd ribosomes, and small enigmatic genomes across a large radiation of phyla.</title>
        <authorList>
            <person name="Brown C.T."/>
            <person name="Hug L.A."/>
            <person name="Thomas B.C."/>
            <person name="Sharon I."/>
            <person name="Castelle C.J."/>
            <person name="Singh A."/>
            <person name="Wilkins M.J."/>
            <person name="Williams K.H."/>
            <person name="Banfield J.F."/>
        </authorList>
    </citation>
    <scope>NUCLEOTIDE SEQUENCE [LARGE SCALE GENOMIC DNA]</scope>
</reference>
<comment type="caution">
    <text evidence="2">The sequence shown here is derived from an EMBL/GenBank/DDBJ whole genome shotgun (WGS) entry which is preliminary data.</text>
</comment>
<protein>
    <recommendedName>
        <fullName evidence="1">YtkA-like domain-containing protein</fullName>
    </recommendedName>
</protein>
<dbReference type="AlphaFoldDB" id="A0A837IP68"/>
<organism evidence="2 3">
    <name type="scientific">Candidatus Collierbacteria bacterium GW2011_GWB2_45_17</name>
    <dbReference type="NCBI Taxonomy" id="1618388"/>
    <lineage>
        <taxon>Bacteria</taxon>
        <taxon>Candidatus Collieribacteriota</taxon>
    </lineage>
</organism>
<evidence type="ECO:0000259" key="1">
    <source>
        <dbReference type="Pfam" id="PF13115"/>
    </source>
</evidence>
<dbReference type="InterPro" id="IPR032693">
    <property type="entry name" value="YtkA-like_dom"/>
</dbReference>
<feature type="domain" description="YtkA-like" evidence="1">
    <location>
        <begin position="38"/>
        <end position="114"/>
    </location>
</feature>
<evidence type="ECO:0000313" key="2">
    <source>
        <dbReference type="EMBL" id="KKT99386.1"/>
    </source>
</evidence>
<dbReference type="Gene3D" id="2.60.40.10">
    <property type="entry name" value="Immunoglobulins"/>
    <property type="match status" value="1"/>
</dbReference>
<sequence>MSNKILLVTLVLMVGLIGVMSWKVKSASVLGATAGSETISLSTDPNPLRPGRATFVIEVRDAGGEPVDNATVSYDLNMTTMNMGIQQGSATPLGRGRYTATGNLSMRGPWRVRTKVIMPDERTENKDFVINVP</sequence>
<dbReference type="Proteomes" id="UP000034078">
    <property type="component" value="Unassembled WGS sequence"/>
</dbReference>
<gene>
    <name evidence="2" type="ORF">UX01_C0010G0018</name>
</gene>
<dbReference type="Pfam" id="PF13115">
    <property type="entry name" value="YtkA"/>
    <property type="match status" value="1"/>
</dbReference>
<accession>A0A837IP68</accession>
<name>A0A837IP68_9BACT</name>
<dbReference type="EMBL" id="LCKO01000010">
    <property type="protein sequence ID" value="KKT99386.1"/>
    <property type="molecule type" value="Genomic_DNA"/>
</dbReference>
<dbReference type="InterPro" id="IPR013783">
    <property type="entry name" value="Ig-like_fold"/>
</dbReference>
<proteinExistence type="predicted"/>